<dbReference type="EMBL" id="FOQY01000004">
    <property type="protein sequence ID" value="SFI65930.1"/>
    <property type="molecule type" value="Genomic_DNA"/>
</dbReference>
<dbReference type="Gene3D" id="3.40.640.10">
    <property type="entry name" value="Type I PLP-dependent aspartate aminotransferase-like (Major domain)"/>
    <property type="match status" value="1"/>
</dbReference>
<dbReference type="InterPro" id="IPR015422">
    <property type="entry name" value="PyrdxlP-dep_Trfase_small"/>
</dbReference>
<accession>A0A1I3K0T7</accession>
<dbReference type="InterPro" id="IPR015421">
    <property type="entry name" value="PyrdxlP-dep_Trfase_major"/>
</dbReference>
<feature type="region of interest" description="Disordered" evidence="2">
    <location>
        <begin position="1"/>
        <end position="38"/>
    </location>
</feature>
<organism evidence="4 5">
    <name type="scientific">Streptosporangium canum</name>
    <dbReference type="NCBI Taxonomy" id="324952"/>
    <lineage>
        <taxon>Bacteria</taxon>
        <taxon>Bacillati</taxon>
        <taxon>Actinomycetota</taxon>
        <taxon>Actinomycetes</taxon>
        <taxon>Streptosporangiales</taxon>
        <taxon>Streptosporangiaceae</taxon>
        <taxon>Streptosporangium</taxon>
    </lineage>
</organism>
<keyword evidence="5" id="KW-1185">Reference proteome</keyword>
<protein>
    <submittedName>
        <fullName evidence="4">Isopenicillin-N epimerase</fullName>
    </submittedName>
</protein>
<keyword evidence="1" id="KW-0663">Pyridoxal phosphate</keyword>
<dbReference type="Pfam" id="PF00266">
    <property type="entry name" value="Aminotran_5"/>
    <property type="match status" value="1"/>
</dbReference>
<dbReference type="Proteomes" id="UP000199111">
    <property type="component" value="Unassembled WGS sequence"/>
</dbReference>
<dbReference type="PANTHER" id="PTHR43092">
    <property type="entry name" value="L-CYSTEINE DESULFHYDRASE"/>
    <property type="match status" value="1"/>
</dbReference>
<reference evidence="5" key="1">
    <citation type="submission" date="2016-10" db="EMBL/GenBank/DDBJ databases">
        <authorList>
            <person name="Varghese N."/>
            <person name="Submissions S."/>
        </authorList>
    </citation>
    <scope>NUCLEOTIDE SEQUENCE [LARGE SCALE GENOMIC DNA]</scope>
    <source>
        <strain evidence="5">CGMCC 4.2126</strain>
    </source>
</reference>
<dbReference type="AlphaFoldDB" id="A0A1I3K0T7"/>
<evidence type="ECO:0000259" key="3">
    <source>
        <dbReference type="Pfam" id="PF00266"/>
    </source>
</evidence>
<dbReference type="InterPro" id="IPR015424">
    <property type="entry name" value="PyrdxlP-dep_Trfase"/>
</dbReference>
<dbReference type="PANTHER" id="PTHR43092:SF2">
    <property type="entry name" value="HERCYNYLCYSTEINE SULFOXIDE LYASE"/>
    <property type="match status" value="1"/>
</dbReference>
<evidence type="ECO:0000256" key="2">
    <source>
        <dbReference type="SAM" id="MobiDB-lite"/>
    </source>
</evidence>
<evidence type="ECO:0000256" key="1">
    <source>
        <dbReference type="ARBA" id="ARBA00022898"/>
    </source>
</evidence>
<evidence type="ECO:0000313" key="4">
    <source>
        <dbReference type="EMBL" id="SFI65930.1"/>
    </source>
</evidence>
<gene>
    <name evidence="4" type="ORF">SAMN05216275_104197</name>
</gene>
<name>A0A1I3K0T7_9ACTN</name>
<sequence>MIDGMKSPASPLAEPDGPPRSGSVPRPDPLLAPSGEPALSDWSLDPAVRHLNHGSFGAVPLAAQRAQREYQTVMDANPCAWFTDVVGRVGAARAEIAAYLGASPDATALVPNASGGVSVVYDSVPAWRGMRIVTTDHGYGAVLMGAGRLARRWDGSVTTVHIPLDATDDEAFAAVAAEMTDDVALVVIDHVTSATARRLPAGRVAAHGRGLGIPVLVDAAHAPGLVAHPLAGIDADFWVGNLHKFACAPRGTAALVASGPHAQSLHPLVDSWAAPEPFPARFDQQGTIDVTSYLAAPVAFATVEEHYGWDAARRYIAELGDYAQAIVTEALSGLTGTDASAPVGSPVGGLRLVRLPRGVAADQEAAHGLRHDIAVRLGIETAVTSWRGHGFLRLSTHVYNTAEDFEDFVERGVPFIVERSRAARTG</sequence>
<dbReference type="InterPro" id="IPR000192">
    <property type="entry name" value="Aminotrans_V_dom"/>
</dbReference>
<feature type="domain" description="Aminotransferase class V" evidence="3">
    <location>
        <begin position="89"/>
        <end position="407"/>
    </location>
</feature>
<dbReference type="SUPFAM" id="SSF53383">
    <property type="entry name" value="PLP-dependent transferases"/>
    <property type="match status" value="1"/>
</dbReference>
<proteinExistence type="predicted"/>
<dbReference type="Gene3D" id="3.90.1150.10">
    <property type="entry name" value="Aspartate Aminotransferase, domain 1"/>
    <property type="match status" value="1"/>
</dbReference>
<evidence type="ECO:0000313" key="5">
    <source>
        <dbReference type="Proteomes" id="UP000199111"/>
    </source>
</evidence>